<evidence type="ECO:0000313" key="2">
    <source>
        <dbReference type="WBParaSite" id="ALUE_0001409901-mRNA-1"/>
    </source>
</evidence>
<dbReference type="Proteomes" id="UP000036681">
    <property type="component" value="Unplaced"/>
</dbReference>
<protein>
    <submittedName>
        <fullName evidence="2">Uncharacterized protein</fullName>
    </submittedName>
</protein>
<name>A0A9J2PXW3_ASCLU</name>
<keyword evidence="1" id="KW-1185">Reference proteome</keyword>
<dbReference type="InterPro" id="IPR027417">
    <property type="entry name" value="P-loop_NTPase"/>
</dbReference>
<dbReference type="WBParaSite" id="ALUE_0001409901-mRNA-1">
    <property type="protein sequence ID" value="ALUE_0001409901-mRNA-1"/>
    <property type="gene ID" value="ALUE_0001409901"/>
</dbReference>
<dbReference type="AlphaFoldDB" id="A0A9J2PXW3"/>
<sequence>MLCIPHAHFVVIRPGEVFAPWLRPCLTNLLLQTTSYDNRRRDYVPLATRTENMLSEDFEPSNSSATYHIVMVGDYKSGVSTVRSEFIRMSCTSVPDLGDCARSMSLTYDDRNLELWLFMDAFAFQEFIEGLFEPVDCCIACYSSADNETVERLREKYVTDWLPLFYEYFPNKPAIVCELIDCDDHENNIWPPNWQEVFTNVTCQLEISIFEKSGLRSLFDEVLSSCDASDQRRRSYEKRSNCKVM</sequence>
<accession>A0A9J2PXW3</accession>
<dbReference type="Gene3D" id="3.40.50.300">
    <property type="entry name" value="P-loop containing nucleotide triphosphate hydrolases"/>
    <property type="match status" value="1"/>
</dbReference>
<dbReference type="SUPFAM" id="SSF52540">
    <property type="entry name" value="P-loop containing nucleoside triphosphate hydrolases"/>
    <property type="match status" value="1"/>
</dbReference>
<reference evidence="2" key="1">
    <citation type="submission" date="2023-03" db="UniProtKB">
        <authorList>
            <consortium name="WormBaseParasite"/>
        </authorList>
    </citation>
    <scope>IDENTIFICATION</scope>
</reference>
<evidence type="ECO:0000313" key="1">
    <source>
        <dbReference type="Proteomes" id="UP000036681"/>
    </source>
</evidence>
<organism evidence="1 2">
    <name type="scientific">Ascaris lumbricoides</name>
    <name type="common">Giant roundworm</name>
    <dbReference type="NCBI Taxonomy" id="6252"/>
    <lineage>
        <taxon>Eukaryota</taxon>
        <taxon>Metazoa</taxon>
        <taxon>Ecdysozoa</taxon>
        <taxon>Nematoda</taxon>
        <taxon>Chromadorea</taxon>
        <taxon>Rhabditida</taxon>
        <taxon>Spirurina</taxon>
        <taxon>Ascaridomorpha</taxon>
        <taxon>Ascaridoidea</taxon>
        <taxon>Ascarididae</taxon>
        <taxon>Ascaris</taxon>
    </lineage>
</organism>
<proteinExistence type="predicted"/>